<gene>
    <name evidence="2" type="ordered locus">Cagg_0800</name>
</gene>
<reference evidence="2" key="1">
    <citation type="submission" date="2008-12" db="EMBL/GenBank/DDBJ databases">
        <title>Complete sequence of Chloroflexus aggregans DSM 9485.</title>
        <authorList>
            <consortium name="US DOE Joint Genome Institute"/>
            <person name="Lucas S."/>
            <person name="Copeland A."/>
            <person name="Lapidus A."/>
            <person name="Glavina del Rio T."/>
            <person name="Dalin E."/>
            <person name="Tice H."/>
            <person name="Pitluck S."/>
            <person name="Foster B."/>
            <person name="Larimer F."/>
            <person name="Land M."/>
            <person name="Hauser L."/>
            <person name="Kyrpides N."/>
            <person name="Mikhailova N."/>
            <person name="Bryant D."/>
            <person name="Richardson P."/>
        </authorList>
    </citation>
    <scope>NUCLEOTIDE SEQUENCE</scope>
    <source>
        <strain evidence="2">DSM 9485</strain>
    </source>
</reference>
<dbReference type="AlphaFoldDB" id="B8G5L3"/>
<dbReference type="CDD" id="cd03801">
    <property type="entry name" value="GT4_PimA-like"/>
    <property type="match status" value="1"/>
</dbReference>
<dbReference type="eggNOG" id="COG0438">
    <property type="taxonomic scope" value="Bacteria"/>
</dbReference>
<dbReference type="Pfam" id="PF13692">
    <property type="entry name" value="Glyco_trans_1_4"/>
    <property type="match status" value="1"/>
</dbReference>
<dbReference type="Pfam" id="PF13439">
    <property type="entry name" value="Glyco_transf_4"/>
    <property type="match status" value="1"/>
</dbReference>
<organism evidence="2 3">
    <name type="scientific">Chloroflexus aggregans (strain MD-66 / DSM 9485)</name>
    <dbReference type="NCBI Taxonomy" id="326427"/>
    <lineage>
        <taxon>Bacteria</taxon>
        <taxon>Bacillati</taxon>
        <taxon>Chloroflexota</taxon>
        <taxon>Chloroflexia</taxon>
        <taxon>Chloroflexales</taxon>
        <taxon>Chloroflexineae</taxon>
        <taxon>Chloroflexaceae</taxon>
        <taxon>Chloroflexus</taxon>
    </lineage>
</organism>
<proteinExistence type="predicted"/>
<dbReference type="Gene3D" id="3.40.50.2000">
    <property type="entry name" value="Glycogen Phosphorylase B"/>
    <property type="match status" value="2"/>
</dbReference>
<accession>B8G5L3</accession>
<dbReference type="PANTHER" id="PTHR12526">
    <property type="entry name" value="GLYCOSYLTRANSFERASE"/>
    <property type="match status" value="1"/>
</dbReference>
<keyword evidence="3" id="KW-1185">Reference proteome</keyword>
<feature type="domain" description="Glycosyltransferase subfamily 4-like N-terminal" evidence="1">
    <location>
        <begin position="21"/>
        <end position="207"/>
    </location>
</feature>
<dbReference type="SUPFAM" id="SSF53756">
    <property type="entry name" value="UDP-Glycosyltransferase/glycogen phosphorylase"/>
    <property type="match status" value="1"/>
</dbReference>
<dbReference type="PANTHER" id="PTHR12526:SF600">
    <property type="entry name" value="GLYCOSYL TRANSFERASE GROUP 1"/>
    <property type="match status" value="1"/>
</dbReference>
<dbReference type="CAZy" id="GT4">
    <property type="family name" value="Glycosyltransferase Family 4"/>
</dbReference>
<dbReference type="InterPro" id="IPR028098">
    <property type="entry name" value="Glyco_trans_4-like_N"/>
</dbReference>
<protein>
    <submittedName>
        <fullName evidence="2">Glycosyl transferase group 1</fullName>
    </submittedName>
</protein>
<dbReference type="OrthoDB" id="9807209at2"/>
<name>B8G5L3_CHLAD</name>
<dbReference type="RefSeq" id="WP_012616090.1">
    <property type="nucleotide sequence ID" value="NC_011831.1"/>
</dbReference>
<evidence type="ECO:0000313" key="2">
    <source>
        <dbReference type="EMBL" id="ACL23724.1"/>
    </source>
</evidence>
<dbReference type="Proteomes" id="UP000002508">
    <property type="component" value="Chromosome"/>
</dbReference>
<dbReference type="GO" id="GO:0016757">
    <property type="term" value="F:glycosyltransferase activity"/>
    <property type="evidence" value="ECO:0007669"/>
    <property type="project" value="TreeGrafter"/>
</dbReference>
<evidence type="ECO:0000259" key="1">
    <source>
        <dbReference type="Pfam" id="PF13439"/>
    </source>
</evidence>
<dbReference type="STRING" id="326427.Cagg_0800"/>
<sequence length="405" mass="45041">MRILILSTWWPEPDDNGSRLRAMAILRGLAARHELHLLAFSQGPATEVQANEIGRLCRSWQAFTRPDRLLTVRDRLGSLISPRPAAVRVRWSKPLAQAVQEAVVRWQPDVVLALQIDMAPYALLARNLPLVLEELELALILEDYQRWRGLRRLRSLLTALQHRRYVSTILPAFAAVTTVSEREAELARQIVGTQHPIITVIPNGVDSAACAAYGYRPEPDTLIYPGALSYSANFDAVNYFLGQIWPLIRARHPQARFRITGRVTAEQRAALPNGPGIEFTGYVDDIRDVISHHAVEVVPIREGGGTRLKILEALALGVPVISTSKGAEGLALIDGKHLLLADTPMDFARATSRLLNDPPLAHQLGAAGQHAVAARYDWQVIVPRLNDVLEEVAQPRKHRYDLVRA</sequence>
<evidence type="ECO:0000313" key="3">
    <source>
        <dbReference type="Proteomes" id="UP000002508"/>
    </source>
</evidence>
<keyword evidence="2" id="KW-0808">Transferase</keyword>
<dbReference type="HOGENOM" id="CLU_028014_0_1_0"/>
<dbReference type="KEGG" id="cag:Cagg_0800"/>
<dbReference type="EMBL" id="CP001337">
    <property type="protein sequence ID" value="ACL23724.1"/>
    <property type="molecule type" value="Genomic_DNA"/>
</dbReference>